<evidence type="ECO:0000313" key="6">
    <source>
        <dbReference type="Proteomes" id="UP000178249"/>
    </source>
</evidence>
<evidence type="ECO:0000259" key="4">
    <source>
        <dbReference type="PROSITE" id="PS00662"/>
    </source>
</evidence>
<dbReference type="GO" id="GO:0005886">
    <property type="term" value="C:plasma membrane"/>
    <property type="evidence" value="ECO:0007669"/>
    <property type="project" value="TreeGrafter"/>
</dbReference>
<organism evidence="5 6">
    <name type="scientific">Candidatus Kaiserbacteria bacterium RIFCSPHIGHO2_01_FULL_48_10</name>
    <dbReference type="NCBI Taxonomy" id="1798476"/>
    <lineage>
        <taxon>Bacteria</taxon>
        <taxon>Candidatus Kaiseribacteriota</taxon>
    </lineage>
</organism>
<dbReference type="SUPFAM" id="SSF52540">
    <property type="entry name" value="P-loop containing nucleoside triphosphate hydrolases"/>
    <property type="match status" value="1"/>
</dbReference>
<keyword evidence="3" id="KW-0067">ATP-binding</keyword>
<dbReference type="Proteomes" id="UP000178249">
    <property type="component" value="Unassembled WGS sequence"/>
</dbReference>
<dbReference type="EMBL" id="MFKP01000015">
    <property type="protein sequence ID" value="OGG44256.1"/>
    <property type="molecule type" value="Genomic_DNA"/>
</dbReference>
<gene>
    <name evidence="5" type="ORF">A2841_01415</name>
</gene>
<dbReference type="Pfam" id="PF00437">
    <property type="entry name" value="T2SSE"/>
    <property type="match status" value="1"/>
</dbReference>
<dbReference type="AlphaFoldDB" id="A0A1F6C4Z4"/>
<dbReference type="CDD" id="cd01129">
    <property type="entry name" value="PulE-GspE-like"/>
    <property type="match status" value="1"/>
</dbReference>
<accession>A0A1F6C4Z4</accession>
<comment type="similarity">
    <text evidence="1">Belongs to the GSP E family.</text>
</comment>
<protein>
    <recommendedName>
        <fullName evidence="4">Bacterial type II secretion system protein E domain-containing protein</fullName>
    </recommendedName>
</protein>
<dbReference type="InterPro" id="IPR027417">
    <property type="entry name" value="P-loop_NTPase"/>
</dbReference>
<dbReference type="PANTHER" id="PTHR30258">
    <property type="entry name" value="TYPE II SECRETION SYSTEM PROTEIN GSPE-RELATED"/>
    <property type="match status" value="1"/>
</dbReference>
<evidence type="ECO:0000256" key="2">
    <source>
        <dbReference type="ARBA" id="ARBA00022741"/>
    </source>
</evidence>
<comment type="caution">
    <text evidence="5">The sequence shown here is derived from an EMBL/GenBank/DDBJ whole genome shotgun (WGS) entry which is preliminary data.</text>
</comment>
<dbReference type="Gene3D" id="3.40.50.300">
    <property type="entry name" value="P-loop containing nucleotide triphosphate hydrolases"/>
    <property type="match status" value="1"/>
</dbReference>
<evidence type="ECO:0000256" key="3">
    <source>
        <dbReference type="ARBA" id="ARBA00022840"/>
    </source>
</evidence>
<dbReference type="GO" id="GO:0005524">
    <property type="term" value="F:ATP binding"/>
    <property type="evidence" value="ECO:0007669"/>
    <property type="project" value="UniProtKB-KW"/>
</dbReference>
<dbReference type="PANTHER" id="PTHR30258:SF2">
    <property type="entry name" value="COMG OPERON PROTEIN 1"/>
    <property type="match status" value="1"/>
</dbReference>
<reference evidence="5 6" key="1">
    <citation type="journal article" date="2016" name="Nat. Commun.">
        <title>Thousands of microbial genomes shed light on interconnected biogeochemical processes in an aquifer system.</title>
        <authorList>
            <person name="Anantharaman K."/>
            <person name="Brown C.T."/>
            <person name="Hug L.A."/>
            <person name="Sharon I."/>
            <person name="Castelle C.J."/>
            <person name="Probst A.J."/>
            <person name="Thomas B.C."/>
            <person name="Singh A."/>
            <person name="Wilkins M.J."/>
            <person name="Karaoz U."/>
            <person name="Brodie E.L."/>
            <person name="Williams K.H."/>
            <person name="Hubbard S.S."/>
            <person name="Banfield J.F."/>
        </authorList>
    </citation>
    <scope>NUCLEOTIDE SEQUENCE [LARGE SCALE GENOMIC DNA]</scope>
</reference>
<keyword evidence="2" id="KW-0547">Nucleotide-binding</keyword>
<sequence>MVSHASLDAAWARYKELSFATESKEGVLDVSSDALKKAIAEIHTVADIQKAVSEVDSMKRAYRISRILEVILAGAFSVNASDIHLEPEQDKARMRYRMDGVLHDIAHFDPETHALLLSRLKLLSGLKLNVKDKAQDGRFEVVLDKTAIQVRSSVIPGGYGETVVMRLLNPESIAVPFELLGMEPRLQALVEKEITKPNGMLINTGPTGSGKTTMLYACLRKVLSPEIKIITIEDPIEYHVDGIVQTQVEHKKYDFLEGLRSALRQDPDVIMIGEIRDEEVAKTAIDAALTGHFVFSTLHTNNAAGTFPRLADLSVDPKVFGSAISLAMGQRLVRKLCTECRKQIELSAETKKRVQTVLNGLRDASMVPEDTSHMWEALGCAVCNGTGFKGRVGVFEAIVVDSEMDKFLRDNPSERDIQRIQEKRDLLTMYEDGILKVLTGVTSLAELDRVVIEEKA</sequence>
<dbReference type="GO" id="GO:0016887">
    <property type="term" value="F:ATP hydrolysis activity"/>
    <property type="evidence" value="ECO:0007669"/>
    <property type="project" value="TreeGrafter"/>
</dbReference>
<evidence type="ECO:0000256" key="1">
    <source>
        <dbReference type="ARBA" id="ARBA00006611"/>
    </source>
</evidence>
<evidence type="ECO:0000313" key="5">
    <source>
        <dbReference type="EMBL" id="OGG44256.1"/>
    </source>
</evidence>
<dbReference type="PROSITE" id="PS00662">
    <property type="entry name" value="T2SP_E"/>
    <property type="match status" value="1"/>
</dbReference>
<dbReference type="Gene3D" id="3.30.450.90">
    <property type="match status" value="1"/>
</dbReference>
<name>A0A1F6C4Z4_9BACT</name>
<dbReference type="InterPro" id="IPR001482">
    <property type="entry name" value="T2SS/T4SS_dom"/>
</dbReference>
<proteinExistence type="inferred from homology"/>
<feature type="domain" description="Bacterial type II secretion system protein E" evidence="4">
    <location>
        <begin position="263"/>
        <end position="277"/>
    </location>
</feature>